<protein>
    <submittedName>
        <fullName evidence="2">Putative secreted protein</fullName>
    </submittedName>
</protein>
<reference evidence="2" key="1">
    <citation type="submission" date="2019-12" db="EMBL/GenBank/DDBJ databases">
        <title>An insight into the sialome of adult female Ixodes ricinus ticks feeding for 6 days.</title>
        <authorList>
            <person name="Perner J."/>
            <person name="Ribeiro J.M.C."/>
        </authorList>
    </citation>
    <scope>NUCLEOTIDE SEQUENCE</scope>
    <source>
        <strain evidence="2">Semi-engorged</strain>
        <tissue evidence="2">Salivary glands</tissue>
    </source>
</reference>
<organism evidence="2">
    <name type="scientific">Ixodes ricinus</name>
    <name type="common">Common tick</name>
    <name type="synonym">Acarus ricinus</name>
    <dbReference type="NCBI Taxonomy" id="34613"/>
    <lineage>
        <taxon>Eukaryota</taxon>
        <taxon>Metazoa</taxon>
        <taxon>Ecdysozoa</taxon>
        <taxon>Arthropoda</taxon>
        <taxon>Chelicerata</taxon>
        <taxon>Arachnida</taxon>
        <taxon>Acari</taxon>
        <taxon>Parasitiformes</taxon>
        <taxon>Ixodida</taxon>
        <taxon>Ixodoidea</taxon>
        <taxon>Ixodidae</taxon>
        <taxon>Ixodinae</taxon>
        <taxon>Ixodes</taxon>
    </lineage>
</organism>
<dbReference type="EMBL" id="GIFC01003782">
    <property type="protein sequence ID" value="MXU85865.1"/>
    <property type="molecule type" value="Transcribed_RNA"/>
</dbReference>
<accession>A0A6B0UB68</accession>
<keyword evidence="1" id="KW-0732">Signal</keyword>
<feature type="chain" id="PRO_5025611019" evidence="1">
    <location>
        <begin position="21"/>
        <end position="88"/>
    </location>
</feature>
<sequence length="88" mass="9839">MMCLLQEVLVMFIIWSQTLGQVRSTAEAFGGLIQGVPVQLGYHTAHELRVEVNRDFLGLLGHDAEWKAYVDTLDALGCHHIVGKQLHI</sequence>
<evidence type="ECO:0000313" key="2">
    <source>
        <dbReference type="EMBL" id="MXU85865.1"/>
    </source>
</evidence>
<name>A0A6B0UB68_IXORI</name>
<evidence type="ECO:0000256" key="1">
    <source>
        <dbReference type="SAM" id="SignalP"/>
    </source>
</evidence>
<proteinExistence type="predicted"/>
<dbReference type="AlphaFoldDB" id="A0A6B0UB68"/>
<feature type="signal peptide" evidence="1">
    <location>
        <begin position="1"/>
        <end position="20"/>
    </location>
</feature>